<proteinExistence type="inferred from homology"/>
<dbReference type="Gene3D" id="3.90.226.10">
    <property type="entry name" value="2-enoyl-CoA Hydratase, Chain A, domain 1"/>
    <property type="match status" value="2"/>
</dbReference>
<feature type="domain" description="CoA carboxyltransferase C-terminal" evidence="4">
    <location>
        <begin position="268"/>
        <end position="512"/>
    </location>
</feature>
<dbReference type="PANTHER" id="PTHR43842">
    <property type="entry name" value="PROPIONYL-COA CARBOXYLASE BETA CHAIN"/>
    <property type="match status" value="1"/>
</dbReference>
<dbReference type="GO" id="GO:0009317">
    <property type="term" value="C:acetyl-CoA carboxylase complex"/>
    <property type="evidence" value="ECO:0007669"/>
    <property type="project" value="UniProtKB-ARBA"/>
</dbReference>
<dbReference type="PROSITE" id="PS50980">
    <property type="entry name" value="COA_CT_NTER"/>
    <property type="match status" value="1"/>
</dbReference>
<dbReference type="GO" id="GO:0015977">
    <property type="term" value="P:carbon fixation"/>
    <property type="evidence" value="ECO:0007669"/>
    <property type="project" value="UniProtKB-ARBA"/>
</dbReference>
<dbReference type="GO" id="GO:0003989">
    <property type="term" value="F:acetyl-CoA carboxylase activity"/>
    <property type="evidence" value="ECO:0007669"/>
    <property type="project" value="UniProtKB-ARBA"/>
</dbReference>
<evidence type="ECO:0000259" key="4">
    <source>
        <dbReference type="PROSITE" id="PS50989"/>
    </source>
</evidence>
<dbReference type="SUPFAM" id="SSF52096">
    <property type="entry name" value="ClpP/crotonase"/>
    <property type="match status" value="2"/>
</dbReference>
<dbReference type="GO" id="GO:0016740">
    <property type="term" value="F:transferase activity"/>
    <property type="evidence" value="ECO:0007669"/>
    <property type="project" value="UniProtKB-KW"/>
</dbReference>
<dbReference type="AlphaFoldDB" id="A0A1M4UQK5"/>
<evidence type="ECO:0000313" key="6">
    <source>
        <dbReference type="Proteomes" id="UP000184076"/>
    </source>
</evidence>
<gene>
    <name evidence="5" type="ORF">SAMN02745206_00545</name>
</gene>
<protein>
    <recommendedName>
        <fullName evidence="2">Propionyl-CoA carboxylase beta chain</fullName>
    </recommendedName>
</protein>
<evidence type="ECO:0000256" key="2">
    <source>
        <dbReference type="ARBA" id="ARBA00074538"/>
    </source>
</evidence>
<feature type="domain" description="CoA carboxyltransferase N-terminal" evidence="3">
    <location>
        <begin position="2"/>
        <end position="261"/>
    </location>
</feature>
<accession>A0A1M4UQK5</accession>
<dbReference type="PANTHER" id="PTHR43842:SF2">
    <property type="entry name" value="PROPIONYL-COA CARBOXYLASE BETA CHAIN, MITOCHONDRIAL"/>
    <property type="match status" value="1"/>
</dbReference>
<dbReference type="EMBL" id="FQVB01000005">
    <property type="protein sequence ID" value="SHE59032.1"/>
    <property type="molecule type" value="Genomic_DNA"/>
</dbReference>
<dbReference type="STRING" id="1121391.SAMN02745206_00545"/>
<keyword evidence="5" id="KW-0808">Transferase</keyword>
<dbReference type="InterPro" id="IPR011762">
    <property type="entry name" value="COA_CT_N"/>
</dbReference>
<dbReference type="PROSITE" id="PS50989">
    <property type="entry name" value="COA_CT_CTER"/>
    <property type="match status" value="1"/>
</dbReference>
<reference evidence="6" key="1">
    <citation type="submission" date="2016-11" db="EMBL/GenBank/DDBJ databases">
        <authorList>
            <person name="Varghese N."/>
            <person name="Submissions S."/>
        </authorList>
    </citation>
    <scope>NUCLEOTIDE SEQUENCE [LARGE SCALE GENOMIC DNA]</scope>
    <source>
        <strain evidence="6">DSM 9756</strain>
    </source>
</reference>
<evidence type="ECO:0000256" key="1">
    <source>
        <dbReference type="ARBA" id="ARBA00006102"/>
    </source>
</evidence>
<dbReference type="GO" id="GO:0004658">
    <property type="term" value="F:propionyl-CoA carboxylase activity"/>
    <property type="evidence" value="ECO:0007669"/>
    <property type="project" value="UniProtKB-ARBA"/>
</dbReference>
<sequence length="518" mass="56745">MMQTVAEKIKELREREAKIKQMGGEKAVAKQHERGKMTARERLEYFFDPGTFRELDIFVKHRGTLFGLDKMDIPADGVITGYGLVNGRQVFAFSQDFTARAGTLGEMHSKKICKVMDLALKTGKPLVGFNDSGGARIQEGVDALSGYGQIFYRNAIASGVIPQISAIMGPCAGGAVYSPAMTDFVFMVKNTSYMFITGPDVIKSVLGEEVTQEELGGAMAHSSKSGVAHFACESDQHAIDEIKRLLSFLPDNNMEDPPVVETGDDPNRMDPALDTILPDNPMGPYDMKDVIRAIVDNGDFFEVHENYAQNIVVGLARLGGHSVGIIANQPKVLAGCLDVDSSDKATRFIRFCDAFNIPLLTLADVPGYLPGKQQEWGGIIRHGAKLLWCYSEATVPKITLIIRKDYGGSYLAMCSKDLGADIALAWPTAEIAVMGAEGAANIIFRKEIQAAEDPKAKRAEKIEEYRNLLYNPYIAASRGYIDGVIVPSETRPRLIEAYAMLRTKRQALPPKKHGNIPT</sequence>
<dbReference type="InterPro" id="IPR011763">
    <property type="entry name" value="COA_CT_C"/>
</dbReference>
<dbReference type="FunFam" id="3.90.226.10:FF:000017">
    <property type="entry name" value="Propionyl-CoA carboxylase subunit beta 5"/>
    <property type="match status" value="1"/>
</dbReference>
<dbReference type="Pfam" id="PF01039">
    <property type="entry name" value="Carboxyl_trans"/>
    <property type="match status" value="1"/>
</dbReference>
<dbReference type="InterPro" id="IPR051047">
    <property type="entry name" value="AccD/PCCB"/>
</dbReference>
<comment type="similarity">
    <text evidence="1">Belongs to the AccD/PCCB family.</text>
</comment>
<dbReference type="InterPro" id="IPR034733">
    <property type="entry name" value="AcCoA_carboxyl_beta"/>
</dbReference>
<organism evidence="5 6">
    <name type="scientific">Desulfacinum infernum DSM 9756</name>
    <dbReference type="NCBI Taxonomy" id="1121391"/>
    <lineage>
        <taxon>Bacteria</taxon>
        <taxon>Pseudomonadati</taxon>
        <taxon>Thermodesulfobacteriota</taxon>
        <taxon>Syntrophobacteria</taxon>
        <taxon>Syntrophobacterales</taxon>
        <taxon>Syntrophobacteraceae</taxon>
        <taxon>Desulfacinum</taxon>
    </lineage>
</organism>
<evidence type="ECO:0000313" key="5">
    <source>
        <dbReference type="EMBL" id="SHE59032.1"/>
    </source>
</evidence>
<dbReference type="FunFam" id="3.90.226.10:FF:000016">
    <property type="entry name" value="Propionyl-CoA carboxylase, beta subunit"/>
    <property type="match status" value="1"/>
</dbReference>
<dbReference type="Proteomes" id="UP000184076">
    <property type="component" value="Unassembled WGS sequence"/>
</dbReference>
<evidence type="ECO:0000259" key="3">
    <source>
        <dbReference type="PROSITE" id="PS50980"/>
    </source>
</evidence>
<name>A0A1M4UQK5_9BACT</name>
<dbReference type="InterPro" id="IPR029045">
    <property type="entry name" value="ClpP/crotonase-like_dom_sf"/>
</dbReference>
<keyword evidence="6" id="KW-1185">Reference proteome</keyword>